<evidence type="ECO:0000313" key="1">
    <source>
        <dbReference type="EMBL" id="QNF31136.1"/>
    </source>
</evidence>
<sequence>MLSENIDDYIQQGIHGVREIKPDERRRFLGTLRERVLVVLTKQQVREKGTYIEVEELMKKNKEATLFLNGTMNYTYLSDYIKLANQIGTKFLISTNKEYDSELGLVLAYDYAINKEDIYIEKQKDVFEEEPEDDHHLIHFFKKLF</sequence>
<proteinExistence type="predicted"/>
<gene>
    <name evidence="1" type="ORF">HUW50_24380</name>
</gene>
<reference evidence="1 2" key="1">
    <citation type="submission" date="2020-06" db="EMBL/GenBank/DDBJ databases">
        <title>Metabacillus dokdonensis sp. nov., isolated from the rhizosphere of Elymus tsukushiensis, a plant native to the Dokdo Islands, Republic of Korea.</title>
        <authorList>
            <person name="Lee S.Y."/>
            <person name="Hwang Y.J."/>
            <person name="Son J.S."/>
            <person name="Ghim S.Y."/>
        </authorList>
    </citation>
    <scope>NUCLEOTIDE SEQUENCE [LARGE SCALE GENOMIC DNA]</scope>
    <source>
        <strain evidence="1 2">KUDC1714</strain>
    </source>
</reference>
<accession>A0ABX6SGU5</accession>
<evidence type="ECO:0000313" key="2">
    <source>
        <dbReference type="Proteomes" id="UP000515490"/>
    </source>
</evidence>
<dbReference type="PIRSF" id="PIRSF034303">
    <property type="entry name" value="DUF1694"/>
    <property type="match status" value="1"/>
</dbReference>
<dbReference type="EMBL" id="CP055263">
    <property type="protein sequence ID" value="QNF31136.1"/>
    <property type="molecule type" value="Genomic_DNA"/>
</dbReference>
<name>A0ABX6SGU5_9BACI</name>
<dbReference type="Proteomes" id="UP000515490">
    <property type="component" value="Chromosome"/>
</dbReference>
<keyword evidence="2" id="KW-1185">Reference proteome</keyword>
<dbReference type="InterPro" id="IPR029064">
    <property type="entry name" value="Ribosomal_eL30-like_sf"/>
</dbReference>
<dbReference type="SUPFAM" id="SSF160515">
    <property type="entry name" value="YueI-like"/>
    <property type="match status" value="1"/>
</dbReference>
<dbReference type="InterPro" id="IPR012543">
    <property type="entry name" value="DUF1694"/>
</dbReference>
<dbReference type="Gene3D" id="3.30.1330.30">
    <property type="match status" value="1"/>
</dbReference>
<organism evidence="1 2">
    <name type="scientific">Metabacillus elymi</name>
    <dbReference type="NCBI Taxonomy" id="2745198"/>
    <lineage>
        <taxon>Bacteria</taxon>
        <taxon>Bacillati</taxon>
        <taxon>Bacillota</taxon>
        <taxon>Bacilli</taxon>
        <taxon>Bacillales</taxon>
        <taxon>Bacillaceae</taxon>
        <taxon>Metabacillus</taxon>
    </lineage>
</organism>
<protein>
    <submittedName>
        <fullName evidence="1">YueI family protein</fullName>
    </submittedName>
</protein>
<dbReference type="Pfam" id="PF07997">
    <property type="entry name" value="DUF1694"/>
    <property type="match status" value="1"/>
</dbReference>